<comment type="caution">
    <text evidence="8">The sequence shown here is derived from an EMBL/GenBank/DDBJ whole genome shotgun (WGS) entry which is preliminary data.</text>
</comment>
<keyword evidence="5 8" id="KW-0012">Acyltransferase</keyword>
<dbReference type="GO" id="GO:0003841">
    <property type="term" value="F:1-acylglycerol-3-phosphate O-acyltransferase activity"/>
    <property type="evidence" value="ECO:0007669"/>
    <property type="project" value="TreeGrafter"/>
</dbReference>
<keyword evidence="2" id="KW-0444">Lipid biosynthesis</keyword>
<accession>A0A6N6JKE6</accession>
<keyword evidence="6" id="KW-1133">Transmembrane helix</keyword>
<dbReference type="PANTHER" id="PTHR10434:SF64">
    <property type="entry name" value="1-ACYL-SN-GLYCEROL-3-PHOSPHATE ACYLTRANSFERASE-RELATED"/>
    <property type="match status" value="1"/>
</dbReference>
<keyword evidence="9" id="KW-1185">Reference proteome</keyword>
<keyword evidence="6" id="KW-0472">Membrane</keyword>
<comment type="pathway">
    <text evidence="1">Lipid metabolism.</text>
</comment>
<dbReference type="Proteomes" id="UP000436822">
    <property type="component" value="Unassembled WGS sequence"/>
</dbReference>
<gene>
    <name evidence="8" type="ORF">KIN_38670</name>
</gene>
<keyword evidence="4" id="KW-0443">Lipid metabolism</keyword>
<keyword evidence="3 8" id="KW-0808">Transferase</keyword>
<dbReference type="EMBL" id="BLJE01000006">
    <property type="protein sequence ID" value="GFE66793.1"/>
    <property type="molecule type" value="Genomic_DNA"/>
</dbReference>
<keyword evidence="6" id="KW-0812">Transmembrane</keyword>
<dbReference type="SUPFAM" id="SSF69593">
    <property type="entry name" value="Glycerol-3-phosphate (1)-acyltransferase"/>
    <property type="match status" value="1"/>
</dbReference>
<protein>
    <submittedName>
        <fullName evidence="8">1-acyl-sn-glycerol-3-phosphate acyltransferase</fullName>
    </submittedName>
</protein>
<dbReference type="RefSeq" id="WP_159810160.1">
    <property type="nucleotide sequence ID" value="NZ_BLJE01000006.1"/>
</dbReference>
<evidence type="ECO:0000256" key="2">
    <source>
        <dbReference type="ARBA" id="ARBA00022516"/>
    </source>
</evidence>
<dbReference type="InterPro" id="IPR002123">
    <property type="entry name" value="Plipid/glycerol_acylTrfase"/>
</dbReference>
<organism evidence="8 9">
    <name type="scientific">Litoreibacter roseus</name>
    <dbReference type="NCBI Taxonomy" id="2601869"/>
    <lineage>
        <taxon>Bacteria</taxon>
        <taxon>Pseudomonadati</taxon>
        <taxon>Pseudomonadota</taxon>
        <taxon>Alphaproteobacteria</taxon>
        <taxon>Rhodobacterales</taxon>
        <taxon>Roseobacteraceae</taxon>
        <taxon>Litoreibacter</taxon>
    </lineage>
</organism>
<evidence type="ECO:0000256" key="3">
    <source>
        <dbReference type="ARBA" id="ARBA00022679"/>
    </source>
</evidence>
<dbReference type="AlphaFoldDB" id="A0A6N6JKE6"/>
<evidence type="ECO:0000259" key="7">
    <source>
        <dbReference type="SMART" id="SM00563"/>
    </source>
</evidence>
<dbReference type="Pfam" id="PF01553">
    <property type="entry name" value="Acyltransferase"/>
    <property type="match status" value="1"/>
</dbReference>
<feature type="transmembrane region" description="Helical" evidence="6">
    <location>
        <begin position="27"/>
        <end position="47"/>
    </location>
</feature>
<evidence type="ECO:0000256" key="1">
    <source>
        <dbReference type="ARBA" id="ARBA00005189"/>
    </source>
</evidence>
<name>A0A6N6JKE6_9RHOB</name>
<reference evidence="8 9" key="1">
    <citation type="submission" date="2019-12" db="EMBL/GenBank/DDBJ databases">
        <title>Litoreibacter badius sp. nov., a novel bacteriochlorophyll a-containing bacterium in the genus Litoreibacter.</title>
        <authorList>
            <person name="Kanamuro M."/>
            <person name="Takabe Y."/>
            <person name="Mori K."/>
            <person name="Takaichi S."/>
            <person name="Hanada S."/>
        </authorList>
    </citation>
    <scope>NUCLEOTIDE SEQUENCE [LARGE SCALE GENOMIC DNA]</scope>
    <source>
        <strain evidence="8 9">K6</strain>
    </source>
</reference>
<dbReference type="PANTHER" id="PTHR10434">
    <property type="entry name" value="1-ACYL-SN-GLYCEROL-3-PHOSPHATE ACYLTRANSFERASE"/>
    <property type="match status" value="1"/>
</dbReference>
<sequence>MSTWDDGTRPAPVQLGLGAWARILRRGIPLALVVFGGLGLLLLLRLIERPLHGLNRPWTPAITQAVCRMSLRILGLSLHVTGAPMTSHGAMVANHGSWLDIFVLNAHAPIYFVSKSEVAGWPGIGWLARATGTVFINRDRRDAEQQKQVLETRLTAGHRLLFFPEGTSSDGARILPFKSTLFAAFLSGGVKHDISVQPVTVSYTSPLEQDERFYGWWGDMEFGSHMLKVLATKHQGHVEAIYHEPLKVENYSDRKTLARAAERAVREGFSPSGAVPEVL</sequence>
<evidence type="ECO:0000313" key="9">
    <source>
        <dbReference type="Proteomes" id="UP000436822"/>
    </source>
</evidence>
<dbReference type="SMART" id="SM00563">
    <property type="entry name" value="PlsC"/>
    <property type="match status" value="1"/>
</dbReference>
<evidence type="ECO:0000256" key="6">
    <source>
        <dbReference type="SAM" id="Phobius"/>
    </source>
</evidence>
<dbReference type="OrthoDB" id="9806880at2"/>
<evidence type="ECO:0000256" key="4">
    <source>
        <dbReference type="ARBA" id="ARBA00023098"/>
    </source>
</evidence>
<proteinExistence type="predicted"/>
<evidence type="ECO:0000313" key="8">
    <source>
        <dbReference type="EMBL" id="GFE66793.1"/>
    </source>
</evidence>
<evidence type="ECO:0000256" key="5">
    <source>
        <dbReference type="ARBA" id="ARBA00023315"/>
    </source>
</evidence>
<dbReference type="GO" id="GO:0006654">
    <property type="term" value="P:phosphatidic acid biosynthetic process"/>
    <property type="evidence" value="ECO:0007669"/>
    <property type="project" value="TreeGrafter"/>
</dbReference>
<feature type="domain" description="Phospholipid/glycerol acyltransferase" evidence="7">
    <location>
        <begin position="89"/>
        <end position="204"/>
    </location>
</feature>
<dbReference type="CDD" id="cd07989">
    <property type="entry name" value="LPLAT_AGPAT-like"/>
    <property type="match status" value="1"/>
</dbReference>